<gene>
    <name evidence="3" type="ORF">BG011_004690</name>
</gene>
<organism evidence="3 4">
    <name type="scientific">Mortierella polycephala</name>
    <dbReference type="NCBI Taxonomy" id="41804"/>
    <lineage>
        <taxon>Eukaryota</taxon>
        <taxon>Fungi</taxon>
        <taxon>Fungi incertae sedis</taxon>
        <taxon>Mucoromycota</taxon>
        <taxon>Mortierellomycotina</taxon>
        <taxon>Mortierellomycetes</taxon>
        <taxon>Mortierellales</taxon>
        <taxon>Mortierellaceae</taxon>
        <taxon>Mortierella</taxon>
    </lineage>
</organism>
<proteinExistence type="predicted"/>
<feature type="repeat" description="WD" evidence="1">
    <location>
        <begin position="305"/>
        <end position="326"/>
    </location>
</feature>
<dbReference type="OrthoDB" id="1897642at2759"/>
<protein>
    <recommendedName>
        <fullName evidence="5">WD40 repeat-like protein</fullName>
    </recommendedName>
</protein>
<keyword evidence="4" id="KW-1185">Reference proteome</keyword>
<dbReference type="Pfam" id="PF00400">
    <property type="entry name" value="WD40"/>
    <property type="match status" value="2"/>
</dbReference>
<dbReference type="AlphaFoldDB" id="A0A9P6Q0D8"/>
<dbReference type="PANTHER" id="PTHR47232:SF1">
    <property type="entry name" value="TRANSDUCIN FAMILY PROTEIN _ WD-40 REPEAT FAMILY PROTEIN"/>
    <property type="match status" value="1"/>
</dbReference>
<evidence type="ECO:0000256" key="1">
    <source>
        <dbReference type="PROSITE-ProRule" id="PRU00221"/>
    </source>
</evidence>
<name>A0A9P6Q0D8_9FUNG</name>
<sequence>MGEYITKKRPRSKSRHRYRDDRSSDLSSSDFSSNSDSSFLDSNSDSDRSRHISRSKKNHRRKRRRYYQDSSDSSGTELSDESRDSDFLSNYRKRRRGRLSSSRSMPSSEMAAKVNGPIGDMLKRIDRLGEKFLAGMVEQEKRFCKIQSLNKKVYTELLELCKVNGDQSGNVSRASEQGQIVYPRGISQHRPGPVIHDQRAIEPIPPPRSLRPAPSNEASDESSTVDRSLTLGRLAERYFPHPRAAGYKRVFEKSGYSLPIANQKTMAVLSIKNKTVHEQVFGGRRPRPIHVNPFSFQTKFEGIAATSSLDGSIQFWDINAQRMLLSVSSRENRVIPYAETLTWVSENTITVVSHLREGAPWPPAVEEPDMDIEPNTASMPETQTTLIIINFNKDGHLRHQLVTIASMPHTKPILAVAAVMRETQYMSYITGGVDKRLSEGVYDPEGLGEVHNIHTGPINSVVYSHTSKILHSGGMDRQYVMYDMEHEKSISIQKFGQVLHIVQNPLDPRINAITLSQRNQQYILTDERTPGQVVLTFGYHCANKISKLSLPSWHPDGGLFCTGTTQSGGINIWDVRWNGMSVEPSQRPGAGIVIDDVHFDGLDHGARRRHSIFQSRSLDPSFVRSVGDPSQIIEVGGKRVMHACFHPTKNVLMLQNADCSLTFADYHMRNDMVA</sequence>
<keyword evidence="1" id="KW-0853">WD repeat</keyword>
<dbReference type="EMBL" id="JAAAJA010000310">
    <property type="protein sequence ID" value="KAG0256224.1"/>
    <property type="molecule type" value="Genomic_DNA"/>
</dbReference>
<evidence type="ECO:0000256" key="2">
    <source>
        <dbReference type="SAM" id="MobiDB-lite"/>
    </source>
</evidence>
<feature type="compositionally biased region" description="Low complexity" evidence="2">
    <location>
        <begin position="25"/>
        <end position="43"/>
    </location>
</feature>
<feature type="compositionally biased region" description="Basic residues" evidence="2">
    <location>
        <begin position="51"/>
        <end position="65"/>
    </location>
</feature>
<feature type="compositionally biased region" description="Low complexity" evidence="2">
    <location>
        <begin position="99"/>
        <end position="108"/>
    </location>
</feature>
<feature type="compositionally biased region" description="Basic residues" evidence="2">
    <location>
        <begin position="7"/>
        <end position="17"/>
    </location>
</feature>
<evidence type="ECO:0000313" key="3">
    <source>
        <dbReference type="EMBL" id="KAG0256224.1"/>
    </source>
</evidence>
<dbReference type="SMART" id="SM00320">
    <property type="entry name" value="WD40"/>
    <property type="match status" value="3"/>
</dbReference>
<evidence type="ECO:0000313" key="4">
    <source>
        <dbReference type="Proteomes" id="UP000726737"/>
    </source>
</evidence>
<dbReference type="Gene3D" id="2.130.10.10">
    <property type="entry name" value="YVTN repeat-like/Quinoprotein amine dehydrogenase"/>
    <property type="match status" value="1"/>
</dbReference>
<feature type="region of interest" description="Disordered" evidence="2">
    <location>
        <begin position="1"/>
        <end position="113"/>
    </location>
</feature>
<reference evidence="3" key="1">
    <citation type="journal article" date="2020" name="Fungal Divers.">
        <title>Resolving the Mortierellaceae phylogeny through synthesis of multi-gene phylogenetics and phylogenomics.</title>
        <authorList>
            <person name="Vandepol N."/>
            <person name="Liber J."/>
            <person name="Desiro A."/>
            <person name="Na H."/>
            <person name="Kennedy M."/>
            <person name="Barry K."/>
            <person name="Grigoriev I.V."/>
            <person name="Miller A.N."/>
            <person name="O'Donnell K."/>
            <person name="Stajich J.E."/>
            <person name="Bonito G."/>
        </authorList>
    </citation>
    <scope>NUCLEOTIDE SEQUENCE</scope>
    <source>
        <strain evidence="3">KOD948</strain>
    </source>
</reference>
<dbReference type="InterPro" id="IPR036322">
    <property type="entry name" value="WD40_repeat_dom_sf"/>
</dbReference>
<dbReference type="InterPro" id="IPR015943">
    <property type="entry name" value="WD40/YVTN_repeat-like_dom_sf"/>
</dbReference>
<dbReference type="PANTHER" id="PTHR47232">
    <property type="entry name" value="TRANSDUCIN FAMILY PROTEIN / WD-40 REPEAT FAMILY PROTEIN"/>
    <property type="match status" value="1"/>
</dbReference>
<comment type="caution">
    <text evidence="3">The sequence shown here is derived from an EMBL/GenBank/DDBJ whole genome shotgun (WGS) entry which is preliminary data.</text>
</comment>
<evidence type="ECO:0008006" key="5">
    <source>
        <dbReference type="Google" id="ProtNLM"/>
    </source>
</evidence>
<dbReference type="Proteomes" id="UP000726737">
    <property type="component" value="Unassembled WGS sequence"/>
</dbReference>
<dbReference type="PROSITE" id="PS50082">
    <property type="entry name" value="WD_REPEATS_2"/>
    <property type="match status" value="1"/>
</dbReference>
<feature type="region of interest" description="Disordered" evidence="2">
    <location>
        <begin position="197"/>
        <end position="226"/>
    </location>
</feature>
<accession>A0A9P6Q0D8</accession>
<dbReference type="SUPFAM" id="SSF50978">
    <property type="entry name" value="WD40 repeat-like"/>
    <property type="match status" value="1"/>
</dbReference>
<dbReference type="InterPro" id="IPR001680">
    <property type="entry name" value="WD40_rpt"/>
</dbReference>